<evidence type="ECO:0000313" key="1">
    <source>
        <dbReference type="EMBL" id="SBT10702.1"/>
    </source>
</evidence>
<evidence type="ECO:0000313" key="2">
    <source>
        <dbReference type="Proteomes" id="UP000199600"/>
    </source>
</evidence>
<dbReference type="Proteomes" id="UP000199600">
    <property type="component" value="Unassembled WGS sequence"/>
</dbReference>
<name>A0A1A8Y109_9RHOO</name>
<organism evidence="1 2">
    <name type="scientific">Candidatus Propionivibrio aalborgensis</name>
    <dbReference type="NCBI Taxonomy" id="1860101"/>
    <lineage>
        <taxon>Bacteria</taxon>
        <taxon>Pseudomonadati</taxon>
        <taxon>Pseudomonadota</taxon>
        <taxon>Betaproteobacteria</taxon>
        <taxon>Rhodocyclales</taxon>
        <taxon>Rhodocyclaceae</taxon>
        <taxon>Propionivibrio</taxon>
    </lineage>
</organism>
<protein>
    <submittedName>
        <fullName evidence="1">Uncharacterized protein</fullName>
    </submittedName>
</protein>
<keyword evidence="2" id="KW-1185">Reference proteome</keyword>
<sequence length="96" mass="10457">MKIETAEDAIEAYTGQDAWKFADREAAWEWMFEAGRKSAMNTCYRLAMAASEPAKGGSFNDGKWAVADAIKELADGGCDCVSCTCLTHNVGAERRP</sequence>
<proteinExistence type="predicted"/>
<gene>
    <name evidence="1" type="ORF">PROAA_610062</name>
</gene>
<dbReference type="RefSeq" id="WP_186412272.1">
    <property type="nucleotide sequence ID" value="NZ_FLQY01000364.1"/>
</dbReference>
<dbReference type="AlphaFoldDB" id="A0A1A8Y109"/>
<accession>A0A1A8Y109</accession>
<reference evidence="1 2" key="1">
    <citation type="submission" date="2016-06" db="EMBL/GenBank/DDBJ databases">
        <authorList>
            <person name="Kjaerup R.B."/>
            <person name="Dalgaard T.S."/>
            <person name="Juul-Madsen H.R."/>
        </authorList>
    </citation>
    <scope>NUCLEOTIDE SEQUENCE [LARGE SCALE GENOMIC DNA]</scope>
    <source>
        <strain evidence="1">2</strain>
    </source>
</reference>
<dbReference type="EMBL" id="FLQY01000364">
    <property type="protein sequence ID" value="SBT10702.1"/>
    <property type="molecule type" value="Genomic_DNA"/>
</dbReference>